<dbReference type="InterPro" id="IPR001347">
    <property type="entry name" value="SIS_dom"/>
</dbReference>
<dbReference type="Pfam" id="PF01380">
    <property type="entry name" value="SIS"/>
    <property type="match status" value="1"/>
</dbReference>
<dbReference type="OrthoDB" id="3684496at2"/>
<dbReference type="RefSeq" id="WP_155217359.1">
    <property type="nucleotide sequence ID" value="NZ_WNHB01000005.1"/>
</dbReference>
<evidence type="ECO:0000259" key="5">
    <source>
        <dbReference type="PROSITE" id="PS51464"/>
    </source>
</evidence>
<feature type="domain" description="SIS" evidence="5">
    <location>
        <begin position="123"/>
        <end position="263"/>
    </location>
</feature>
<dbReference type="Gene3D" id="3.40.50.10490">
    <property type="entry name" value="Glucose-6-phosphate isomerase like protein, domain 1"/>
    <property type="match status" value="1"/>
</dbReference>
<dbReference type="CDD" id="cd05013">
    <property type="entry name" value="SIS_RpiR"/>
    <property type="match status" value="1"/>
</dbReference>
<dbReference type="PANTHER" id="PTHR30514:SF1">
    <property type="entry name" value="HTH-TYPE TRANSCRIPTIONAL REGULATOR HEXR-RELATED"/>
    <property type="match status" value="1"/>
</dbReference>
<dbReference type="GO" id="GO:1901135">
    <property type="term" value="P:carbohydrate derivative metabolic process"/>
    <property type="evidence" value="ECO:0007669"/>
    <property type="project" value="InterPro"/>
</dbReference>
<organism evidence="6 7">
    <name type="scientific">Terrilactibacillus tamarindi</name>
    <dbReference type="NCBI Taxonomy" id="2599694"/>
    <lineage>
        <taxon>Bacteria</taxon>
        <taxon>Bacillati</taxon>
        <taxon>Bacillota</taxon>
        <taxon>Bacilli</taxon>
        <taxon>Bacillales</taxon>
        <taxon>Bacillaceae</taxon>
        <taxon>Terrilactibacillus</taxon>
    </lineage>
</organism>
<feature type="domain" description="HTH rpiR-type" evidence="4">
    <location>
        <begin position="3"/>
        <end position="79"/>
    </location>
</feature>
<gene>
    <name evidence="6" type="ORF">GMB86_04815</name>
</gene>
<comment type="caution">
    <text evidence="6">The sequence shown here is derived from an EMBL/GenBank/DDBJ whole genome shotgun (WGS) entry which is preliminary data.</text>
</comment>
<accession>A0A6N8CMP4</accession>
<evidence type="ECO:0000256" key="2">
    <source>
        <dbReference type="ARBA" id="ARBA00023125"/>
    </source>
</evidence>
<evidence type="ECO:0000259" key="4">
    <source>
        <dbReference type="PROSITE" id="PS51071"/>
    </source>
</evidence>
<dbReference type="SUPFAM" id="SSF53697">
    <property type="entry name" value="SIS domain"/>
    <property type="match status" value="1"/>
</dbReference>
<evidence type="ECO:0000313" key="7">
    <source>
        <dbReference type="Proteomes" id="UP000440978"/>
    </source>
</evidence>
<dbReference type="GO" id="GO:0003677">
    <property type="term" value="F:DNA binding"/>
    <property type="evidence" value="ECO:0007669"/>
    <property type="project" value="UniProtKB-KW"/>
</dbReference>
<dbReference type="PROSITE" id="PS51071">
    <property type="entry name" value="HTH_RPIR"/>
    <property type="match status" value="1"/>
</dbReference>
<dbReference type="Pfam" id="PF01418">
    <property type="entry name" value="HTH_6"/>
    <property type="match status" value="1"/>
</dbReference>
<dbReference type="Gene3D" id="1.10.10.10">
    <property type="entry name" value="Winged helix-like DNA-binding domain superfamily/Winged helix DNA-binding domain"/>
    <property type="match status" value="1"/>
</dbReference>
<dbReference type="InterPro" id="IPR035472">
    <property type="entry name" value="RpiR-like_SIS"/>
</dbReference>
<dbReference type="InterPro" id="IPR036388">
    <property type="entry name" value="WH-like_DNA-bd_sf"/>
</dbReference>
<dbReference type="GO" id="GO:0097367">
    <property type="term" value="F:carbohydrate derivative binding"/>
    <property type="evidence" value="ECO:0007669"/>
    <property type="project" value="InterPro"/>
</dbReference>
<keyword evidence="1" id="KW-0805">Transcription regulation</keyword>
<dbReference type="Proteomes" id="UP000440978">
    <property type="component" value="Unassembled WGS sequence"/>
</dbReference>
<keyword evidence="3" id="KW-0804">Transcription</keyword>
<dbReference type="EMBL" id="WNHB01000005">
    <property type="protein sequence ID" value="MTT31339.1"/>
    <property type="molecule type" value="Genomic_DNA"/>
</dbReference>
<dbReference type="InterPro" id="IPR047640">
    <property type="entry name" value="RpiR-like"/>
</dbReference>
<evidence type="ECO:0000256" key="3">
    <source>
        <dbReference type="ARBA" id="ARBA00023163"/>
    </source>
</evidence>
<name>A0A6N8CMP4_9BACI</name>
<dbReference type="InterPro" id="IPR009057">
    <property type="entry name" value="Homeodomain-like_sf"/>
</dbReference>
<keyword evidence="7" id="KW-1185">Reference proteome</keyword>
<dbReference type="PROSITE" id="PS51464">
    <property type="entry name" value="SIS"/>
    <property type="match status" value="1"/>
</dbReference>
<dbReference type="InterPro" id="IPR046348">
    <property type="entry name" value="SIS_dom_sf"/>
</dbReference>
<dbReference type="PANTHER" id="PTHR30514">
    <property type="entry name" value="GLUCOKINASE"/>
    <property type="match status" value="1"/>
</dbReference>
<evidence type="ECO:0000256" key="1">
    <source>
        <dbReference type="ARBA" id="ARBA00023015"/>
    </source>
</evidence>
<dbReference type="InterPro" id="IPR000281">
    <property type="entry name" value="HTH_RpiR"/>
</dbReference>
<keyword evidence="2" id="KW-0238">DNA-binding</keyword>
<protein>
    <submittedName>
        <fullName evidence="6">SIS domain-containing protein</fullName>
    </submittedName>
</protein>
<evidence type="ECO:0000313" key="6">
    <source>
        <dbReference type="EMBL" id="MTT31339.1"/>
    </source>
</evidence>
<proteinExistence type="predicted"/>
<dbReference type="SUPFAM" id="SSF46689">
    <property type="entry name" value="Homeodomain-like"/>
    <property type="match status" value="1"/>
</dbReference>
<sequence>MSNDGLKRIHSLYTCFSVKEKKIADYILANPKRIIHQTINELADEIGVADATVFRFCKRLGFKGYQAFKISLASEIMSPIQQIHEDIKEGDSELSIAKKIFLSNKRSLENTALIMDERSFKQAVDLLLNSQRIIFFGIGGSSIVAMDAYHKFIRTGISCLLGGDIHFQLMEASQMSSLDTAFFFSHSGMNKHCLEIFHVAQKSGAKTLAITSFPNSILAKEADMALFSRSEETKYRSEALSSRIVQLSLVDALLVNVLVKRGEEGLLAMEHVREAIEDTRI</sequence>
<reference evidence="6 7" key="1">
    <citation type="submission" date="2019-11" db="EMBL/GenBank/DDBJ databases">
        <title>Terrilactibacillus tamarindus sp. nov. BCM23-1 isolated from bark of Tamarindus indica.</title>
        <authorList>
            <person name="Kingkaew E."/>
            <person name="Tanasupawat S."/>
        </authorList>
    </citation>
    <scope>NUCLEOTIDE SEQUENCE [LARGE SCALE GENOMIC DNA]</scope>
    <source>
        <strain evidence="6 7">BCM23-1</strain>
    </source>
</reference>
<dbReference type="AlphaFoldDB" id="A0A6N8CMP4"/>
<dbReference type="GO" id="GO:0003700">
    <property type="term" value="F:DNA-binding transcription factor activity"/>
    <property type="evidence" value="ECO:0007669"/>
    <property type="project" value="InterPro"/>
</dbReference>